<dbReference type="PANTHER" id="PTHR31334:SF1">
    <property type="entry name" value="GUANINE NUCLEOTIDE EXCHANGE PROTEIN SMCR8"/>
    <property type="match status" value="1"/>
</dbReference>
<dbReference type="AlphaFoldDB" id="X6NJ57"/>
<evidence type="ECO:0000256" key="4">
    <source>
        <dbReference type="SAM" id="Phobius"/>
    </source>
</evidence>
<feature type="transmembrane region" description="Helical" evidence="4">
    <location>
        <begin position="59"/>
        <end position="85"/>
    </location>
</feature>
<sequence length="335" mass="38169">MLDTFEMILEMKMITIATVGNGAVYAILWFYFSFLTNYSTIRTTSRRQENSANTYNSLALQYICYCAVMMSWGHSILFICTHMVIRVVQKVPMKHWMTMQRIDLTVTKQKQYAFQPSSSRPLSFFSSSSSSLVRINSVNTVSHKLAVTEGHRANSLVSPFSDEITRAHSTDDNDSNMNNNNNSNNNDNDNNDNNDNNNDNNNSNNNNEHSEILNPDLLHHVEKTQTSSHIISRAETNLEMVAPFTTHKPVLRQHFLEIPSQAHTVSSVFSSPPLDNNNKDEIAKATKFDTVETWVSQSQKLSTLSLQDIFDNRQLFSAFVQHVTSEFTMENLLCF</sequence>
<feature type="region of interest" description="Disordered" evidence="3">
    <location>
        <begin position="166"/>
        <end position="211"/>
    </location>
</feature>
<keyword evidence="6" id="KW-1185">Reference proteome</keyword>
<evidence type="ECO:0000313" key="6">
    <source>
        <dbReference type="Proteomes" id="UP000023152"/>
    </source>
</evidence>
<feature type="compositionally biased region" description="Low complexity" evidence="3">
    <location>
        <begin position="175"/>
        <end position="207"/>
    </location>
</feature>
<dbReference type="GO" id="GO:0005737">
    <property type="term" value="C:cytoplasm"/>
    <property type="evidence" value="ECO:0007669"/>
    <property type="project" value="UniProtKB-SubCell"/>
</dbReference>
<keyword evidence="4" id="KW-0472">Membrane</keyword>
<gene>
    <name evidence="5" type="ORF">RFI_11354</name>
</gene>
<name>X6NJ57_RETFI</name>
<evidence type="ECO:0000256" key="3">
    <source>
        <dbReference type="SAM" id="MobiDB-lite"/>
    </source>
</evidence>
<comment type="caution">
    <text evidence="5">The sequence shown here is derived from an EMBL/GenBank/DDBJ whole genome shotgun (WGS) entry which is preliminary data.</text>
</comment>
<accession>X6NJ57</accession>
<feature type="transmembrane region" description="Helical" evidence="4">
    <location>
        <begin position="12"/>
        <end position="32"/>
    </location>
</feature>
<dbReference type="GO" id="GO:0032045">
    <property type="term" value="C:guanyl-nucleotide exchange factor complex"/>
    <property type="evidence" value="ECO:0007669"/>
    <property type="project" value="TreeGrafter"/>
</dbReference>
<keyword evidence="4" id="KW-0812">Transmembrane</keyword>
<evidence type="ECO:0000313" key="5">
    <source>
        <dbReference type="EMBL" id="ETO25779.1"/>
    </source>
</evidence>
<evidence type="ECO:0000256" key="2">
    <source>
        <dbReference type="ARBA" id="ARBA00022490"/>
    </source>
</evidence>
<organism evidence="5 6">
    <name type="scientific">Reticulomyxa filosa</name>
    <dbReference type="NCBI Taxonomy" id="46433"/>
    <lineage>
        <taxon>Eukaryota</taxon>
        <taxon>Sar</taxon>
        <taxon>Rhizaria</taxon>
        <taxon>Retaria</taxon>
        <taxon>Foraminifera</taxon>
        <taxon>Monothalamids</taxon>
        <taxon>Reticulomyxidae</taxon>
        <taxon>Reticulomyxa</taxon>
    </lineage>
</organism>
<dbReference type="PANTHER" id="PTHR31334">
    <property type="entry name" value="SMITH-MAGENIS SYNDROME REGION GENE 8 PROTEIN"/>
    <property type="match status" value="1"/>
</dbReference>
<keyword evidence="4" id="KW-1133">Transmembrane helix</keyword>
<dbReference type="EMBL" id="ASPP01008295">
    <property type="protein sequence ID" value="ETO25779.1"/>
    <property type="molecule type" value="Genomic_DNA"/>
</dbReference>
<comment type="subcellular location">
    <subcellularLocation>
        <location evidence="1">Cytoplasm</location>
    </subcellularLocation>
</comment>
<evidence type="ECO:0000256" key="1">
    <source>
        <dbReference type="ARBA" id="ARBA00004496"/>
    </source>
</evidence>
<keyword evidence="2" id="KW-0963">Cytoplasm</keyword>
<reference evidence="5 6" key="1">
    <citation type="journal article" date="2013" name="Curr. Biol.">
        <title>The Genome of the Foraminiferan Reticulomyxa filosa.</title>
        <authorList>
            <person name="Glockner G."/>
            <person name="Hulsmann N."/>
            <person name="Schleicher M."/>
            <person name="Noegel A.A."/>
            <person name="Eichinger L."/>
            <person name="Gallinger C."/>
            <person name="Pawlowski J."/>
            <person name="Sierra R."/>
            <person name="Euteneuer U."/>
            <person name="Pillet L."/>
            <person name="Moustafa A."/>
            <person name="Platzer M."/>
            <person name="Groth M."/>
            <person name="Szafranski K."/>
            <person name="Schliwa M."/>
        </authorList>
    </citation>
    <scope>NUCLEOTIDE SEQUENCE [LARGE SCALE GENOMIC DNA]</scope>
</reference>
<dbReference type="Proteomes" id="UP000023152">
    <property type="component" value="Unassembled WGS sequence"/>
</dbReference>
<protein>
    <submittedName>
        <fullName evidence="5">Uncharacterized protein</fullName>
    </submittedName>
</protein>
<feature type="non-terminal residue" evidence="5">
    <location>
        <position position="335"/>
    </location>
</feature>
<proteinExistence type="predicted"/>